<protein>
    <submittedName>
        <fullName evidence="1">Uncharacterized protein</fullName>
    </submittedName>
</protein>
<sequence length="87" mass="10279">MRTEVKVKNGRFVLVRSLSRQDQLLELCTTAIIRDPLDRSWTQDIYRYDVNPEDFIASNGPRFSFLNKNHTFPFGKPEGEEEEEEEE</sequence>
<evidence type="ECO:0000313" key="2">
    <source>
        <dbReference type="Proteomes" id="UP000826195"/>
    </source>
</evidence>
<accession>A0AAV7HPN5</accession>
<evidence type="ECO:0000313" key="1">
    <source>
        <dbReference type="EMBL" id="KAH0546058.1"/>
    </source>
</evidence>
<dbReference type="EMBL" id="JAHXZJ010002237">
    <property type="protein sequence ID" value="KAH0546058.1"/>
    <property type="molecule type" value="Genomic_DNA"/>
</dbReference>
<organism evidence="1 2">
    <name type="scientific">Cotesia glomerata</name>
    <name type="common">Lepidopteran parasitic wasp</name>
    <name type="synonym">Apanteles glomeratus</name>
    <dbReference type="NCBI Taxonomy" id="32391"/>
    <lineage>
        <taxon>Eukaryota</taxon>
        <taxon>Metazoa</taxon>
        <taxon>Ecdysozoa</taxon>
        <taxon>Arthropoda</taxon>
        <taxon>Hexapoda</taxon>
        <taxon>Insecta</taxon>
        <taxon>Pterygota</taxon>
        <taxon>Neoptera</taxon>
        <taxon>Endopterygota</taxon>
        <taxon>Hymenoptera</taxon>
        <taxon>Apocrita</taxon>
        <taxon>Ichneumonoidea</taxon>
        <taxon>Braconidae</taxon>
        <taxon>Microgastrinae</taxon>
        <taxon>Cotesia</taxon>
    </lineage>
</organism>
<keyword evidence="2" id="KW-1185">Reference proteome</keyword>
<dbReference type="AlphaFoldDB" id="A0AAV7HPN5"/>
<dbReference type="Proteomes" id="UP000826195">
    <property type="component" value="Unassembled WGS sequence"/>
</dbReference>
<proteinExistence type="predicted"/>
<reference evidence="1 2" key="1">
    <citation type="journal article" date="2021" name="J. Hered.">
        <title>A chromosome-level genome assembly of the parasitoid wasp, Cotesia glomerata (Hymenoptera: Braconidae).</title>
        <authorList>
            <person name="Pinto B.J."/>
            <person name="Weis J.J."/>
            <person name="Gamble T."/>
            <person name="Ode P.J."/>
            <person name="Paul R."/>
            <person name="Zaspel J.M."/>
        </authorList>
    </citation>
    <scope>NUCLEOTIDE SEQUENCE [LARGE SCALE GENOMIC DNA]</scope>
    <source>
        <strain evidence="1">CgM1</strain>
    </source>
</reference>
<gene>
    <name evidence="1" type="ORF">KQX54_006189</name>
</gene>
<comment type="caution">
    <text evidence="1">The sequence shown here is derived from an EMBL/GenBank/DDBJ whole genome shotgun (WGS) entry which is preliminary data.</text>
</comment>
<name>A0AAV7HPN5_COTGL</name>